<dbReference type="Proteomes" id="UP000198785">
    <property type="component" value="Unassembled WGS sequence"/>
</dbReference>
<dbReference type="PANTHER" id="PTHR30543:SF21">
    <property type="entry name" value="NAD(P)H-DEPENDENT FMN REDUCTASE LOT6"/>
    <property type="match status" value="1"/>
</dbReference>
<evidence type="ECO:0000313" key="3">
    <source>
        <dbReference type="Proteomes" id="UP000198785"/>
    </source>
</evidence>
<dbReference type="STRING" id="683125.SAMN05660206_10942"/>
<dbReference type="EMBL" id="FOZZ01000009">
    <property type="protein sequence ID" value="SFT01637.1"/>
    <property type="molecule type" value="Genomic_DNA"/>
</dbReference>
<dbReference type="SUPFAM" id="SSF52218">
    <property type="entry name" value="Flavoproteins"/>
    <property type="match status" value="1"/>
</dbReference>
<proteinExistence type="predicted"/>
<sequence>MLKLVFLANTHNIRLRSLSYEKNSVSLYTEFGVFTTTLRMNLIIAGTNREDSNSLKIAKYYQQELEKKGGDWEVLSLTDLPSNIISTDLYGQRSEAFAPIQEKVSEAKSFVFVIPEYNGSFPGVLKTFVDACAFPASFYHKKAALVGVSSGKYGNIRGVDHFTGVCNYLRMHVLPLKIHIPLVIQELDEDGQMVDDLTKKFVQEQIEEIHRF</sequence>
<dbReference type="GO" id="GO:0005829">
    <property type="term" value="C:cytosol"/>
    <property type="evidence" value="ECO:0007669"/>
    <property type="project" value="TreeGrafter"/>
</dbReference>
<dbReference type="GO" id="GO:0010181">
    <property type="term" value="F:FMN binding"/>
    <property type="evidence" value="ECO:0007669"/>
    <property type="project" value="TreeGrafter"/>
</dbReference>
<evidence type="ECO:0000313" key="2">
    <source>
        <dbReference type="EMBL" id="SFT01637.1"/>
    </source>
</evidence>
<dbReference type="InterPro" id="IPR029039">
    <property type="entry name" value="Flavoprotein-like_sf"/>
</dbReference>
<accession>A0A1I6UK28</accession>
<keyword evidence="3" id="KW-1185">Reference proteome</keyword>
<dbReference type="Pfam" id="PF03358">
    <property type="entry name" value="FMN_red"/>
    <property type="match status" value="1"/>
</dbReference>
<feature type="domain" description="NADPH-dependent FMN reductase-like" evidence="1">
    <location>
        <begin position="42"/>
        <end position="175"/>
    </location>
</feature>
<reference evidence="2 3" key="1">
    <citation type="submission" date="2016-10" db="EMBL/GenBank/DDBJ databases">
        <authorList>
            <person name="de Groot N.N."/>
        </authorList>
    </citation>
    <scope>NUCLEOTIDE SEQUENCE [LARGE SCALE GENOMIC DNA]</scope>
    <source>
        <strain evidence="2 3">DSM 22789</strain>
    </source>
</reference>
<name>A0A1I6UK28_9SPHI</name>
<dbReference type="AlphaFoldDB" id="A0A1I6UK28"/>
<organism evidence="2 3">
    <name type="scientific">Sphingobacterium wenxiniae</name>
    <dbReference type="NCBI Taxonomy" id="683125"/>
    <lineage>
        <taxon>Bacteria</taxon>
        <taxon>Pseudomonadati</taxon>
        <taxon>Bacteroidota</taxon>
        <taxon>Sphingobacteriia</taxon>
        <taxon>Sphingobacteriales</taxon>
        <taxon>Sphingobacteriaceae</taxon>
        <taxon>Sphingobacterium</taxon>
    </lineage>
</organism>
<dbReference type="GO" id="GO:0016491">
    <property type="term" value="F:oxidoreductase activity"/>
    <property type="evidence" value="ECO:0007669"/>
    <property type="project" value="InterPro"/>
</dbReference>
<dbReference type="PANTHER" id="PTHR30543">
    <property type="entry name" value="CHROMATE REDUCTASE"/>
    <property type="match status" value="1"/>
</dbReference>
<protein>
    <submittedName>
        <fullName evidence="2">NAD(P)H-dependent FMN reductase</fullName>
    </submittedName>
</protein>
<dbReference type="InterPro" id="IPR005025">
    <property type="entry name" value="FMN_Rdtase-like_dom"/>
</dbReference>
<evidence type="ECO:0000259" key="1">
    <source>
        <dbReference type="Pfam" id="PF03358"/>
    </source>
</evidence>
<gene>
    <name evidence="2" type="ORF">SAMN05660206_10942</name>
</gene>
<dbReference type="Gene3D" id="3.40.50.360">
    <property type="match status" value="1"/>
</dbReference>
<dbReference type="InterPro" id="IPR050712">
    <property type="entry name" value="NAD(P)H-dep_reductase"/>
</dbReference>